<evidence type="ECO:0000313" key="2">
    <source>
        <dbReference type="EMBL" id="MFI2473591.1"/>
    </source>
</evidence>
<keyword evidence="2" id="KW-0012">Acyltransferase</keyword>
<dbReference type="EC" id="2.3.-.-" evidence="2"/>
<feature type="domain" description="N-acetyltransferase" evidence="1">
    <location>
        <begin position="23"/>
        <end position="176"/>
    </location>
</feature>
<name>A0ABW7WXP0_9NOCA</name>
<dbReference type="Gene3D" id="3.40.630.30">
    <property type="match status" value="1"/>
</dbReference>
<dbReference type="InterPro" id="IPR016181">
    <property type="entry name" value="Acyl_CoA_acyltransferase"/>
</dbReference>
<dbReference type="PANTHER" id="PTHR43441:SF10">
    <property type="entry name" value="ACETYLTRANSFERASE"/>
    <property type="match status" value="1"/>
</dbReference>
<gene>
    <name evidence="2" type="ORF">ACH49W_09455</name>
</gene>
<keyword evidence="2" id="KW-0808">Transferase</keyword>
<dbReference type="InterPro" id="IPR051908">
    <property type="entry name" value="Ribosomal_N-acetyltransferase"/>
</dbReference>
<dbReference type="Pfam" id="PF13302">
    <property type="entry name" value="Acetyltransf_3"/>
    <property type="match status" value="1"/>
</dbReference>
<evidence type="ECO:0000259" key="1">
    <source>
        <dbReference type="PROSITE" id="PS51186"/>
    </source>
</evidence>
<reference evidence="2 3" key="1">
    <citation type="submission" date="2024-10" db="EMBL/GenBank/DDBJ databases">
        <title>The Natural Products Discovery Center: Release of the First 8490 Sequenced Strains for Exploring Actinobacteria Biosynthetic Diversity.</title>
        <authorList>
            <person name="Kalkreuter E."/>
            <person name="Kautsar S.A."/>
            <person name="Yang D."/>
            <person name="Bader C.D."/>
            <person name="Teijaro C.N."/>
            <person name="Fluegel L."/>
            <person name="Davis C.M."/>
            <person name="Simpson J.R."/>
            <person name="Lauterbach L."/>
            <person name="Steele A.D."/>
            <person name="Gui C."/>
            <person name="Meng S."/>
            <person name="Li G."/>
            <person name="Viehrig K."/>
            <person name="Ye F."/>
            <person name="Su P."/>
            <person name="Kiefer A.F."/>
            <person name="Nichols A."/>
            <person name="Cepeda A.J."/>
            <person name="Yan W."/>
            <person name="Fan B."/>
            <person name="Jiang Y."/>
            <person name="Adhikari A."/>
            <person name="Zheng C.-J."/>
            <person name="Schuster L."/>
            <person name="Cowan T.M."/>
            <person name="Smanski M.J."/>
            <person name="Chevrette M.G."/>
            <person name="De Carvalho L.P.S."/>
            <person name="Shen B."/>
        </authorList>
    </citation>
    <scope>NUCLEOTIDE SEQUENCE [LARGE SCALE GENOMIC DNA]</scope>
    <source>
        <strain evidence="2 3">NPDC019275</strain>
    </source>
</reference>
<dbReference type="InterPro" id="IPR000182">
    <property type="entry name" value="GNAT_dom"/>
</dbReference>
<dbReference type="PROSITE" id="PS51186">
    <property type="entry name" value="GNAT"/>
    <property type="match status" value="1"/>
</dbReference>
<sequence>MEIRTLSDGAVWLSPPTAADTDDIIVHCQHPSIGQWTTIPVPYGRSEAESFFADFVGPGWAGRSPTWAIRPAPDGPVIGMIGLTEQDASACEIGFWLGAEQRGRGRMARAVALVCEFGFAADGMGLARISWRAFVGNYASAAAVRRNGFRYEGLARLGVLHRGVRRDEWRAARLYSDPPGPADDAWPAEFSGSRKVARHG</sequence>
<dbReference type="EMBL" id="JBIRYO010000005">
    <property type="protein sequence ID" value="MFI2473591.1"/>
    <property type="molecule type" value="Genomic_DNA"/>
</dbReference>
<accession>A0ABW7WXP0</accession>
<protein>
    <submittedName>
        <fullName evidence="2">GNAT family N-acetyltransferase</fullName>
        <ecNumber evidence="2">2.3.-.-</ecNumber>
    </submittedName>
</protein>
<keyword evidence="3" id="KW-1185">Reference proteome</keyword>
<organism evidence="2 3">
    <name type="scientific">Nocardia xishanensis</name>
    <dbReference type="NCBI Taxonomy" id="238964"/>
    <lineage>
        <taxon>Bacteria</taxon>
        <taxon>Bacillati</taxon>
        <taxon>Actinomycetota</taxon>
        <taxon>Actinomycetes</taxon>
        <taxon>Mycobacteriales</taxon>
        <taxon>Nocardiaceae</taxon>
        <taxon>Nocardia</taxon>
    </lineage>
</organism>
<evidence type="ECO:0000313" key="3">
    <source>
        <dbReference type="Proteomes" id="UP001611415"/>
    </source>
</evidence>
<dbReference type="RefSeq" id="WP_357409345.1">
    <property type="nucleotide sequence ID" value="NZ_JBEYCD010000015.1"/>
</dbReference>
<dbReference type="Proteomes" id="UP001611415">
    <property type="component" value="Unassembled WGS sequence"/>
</dbReference>
<comment type="caution">
    <text evidence="2">The sequence shown here is derived from an EMBL/GenBank/DDBJ whole genome shotgun (WGS) entry which is preliminary data.</text>
</comment>
<dbReference type="SUPFAM" id="SSF55729">
    <property type="entry name" value="Acyl-CoA N-acyltransferases (Nat)"/>
    <property type="match status" value="1"/>
</dbReference>
<proteinExistence type="predicted"/>
<dbReference type="GO" id="GO:0016746">
    <property type="term" value="F:acyltransferase activity"/>
    <property type="evidence" value="ECO:0007669"/>
    <property type="project" value="UniProtKB-KW"/>
</dbReference>
<dbReference type="PANTHER" id="PTHR43441">
    <property type="entry name" value="RIBOSOMAL-PROTEIN-SERINE ACETYLTRANSFERASE"/>
    <property type="match status" value="1"/>
</dbReference>